<feature type="region of interest" description="Disordered" evidence="1">
    <location>
        <begin position="26"/>
        <end position="65"/>
    </location>
</feature>
<dbReference type="Proteomes" id="UP000011613">
    <property type="component" value="Unassembled WGS sequence"/>
</dbReference>
<dbReference type="EMBL" id="AOIC01000080">
    <property type="protein sequence ID" value="ELY67391.1"/>
    <property type="molecule type" value="Genomic_DNA"/>
</dbReference>
<evidence type="ECO:0000313" key="3">
    <source>
        <dbReference type="Proteomes" id="UP000011613"/>
    </source>
</evidence>
<sequence length="302" mass="32298">MCGGTASEPIRETTVLTSWEANDGSIARRDDEHTTRVRDGVAGNSAESKSAVSLHDRQHGVYPPASRGLRMHRRLFVATVGAGGVGAVAGCLDALGDVTTHTASPAAVPDSVATEAGYEYRGTAETVETESIASQTVEVTNYVSEYARTVDLPLDRLADGIEAGVFGLVTTPRLSVAGEAFNPVADASRTELVDLVQNQYDDLVVADEPTNRRTLETLEQSITVDSFEGEASLLGDYDVDIFVDVTRLDHDGDHLVLVGIYPDFQGVDRGAERERIDVLLQGVEHGDDVDVAVDLESRDALL</sequence>
<organism evidence="2 3">
    <name type="scientific">Natronobacterium gregoryi (strain ATCC 43098 / DSM 3393 / CCM 3738 / CIP 104747 / IAM 13177 / JCM 8860 / NBRC 102187 / NCIMB 2189 / SP2)</name>
    <dbReference type="NCBI Taxonomy" id="797304"/>
    <lineage>
        <taxon>Archaea</taxon>
        <taxon>Methanobacteriati</taxon>
        <taxon>Methanobacteriota</taxon>
        <taxon>Stenosarchaea group</taxon>
        <taxon>Halobacteria</taxon>
        <taxon>Halobacteriales</taxon>
        <taxon>Natrialbaceae</taxon>
        <taxon>Natronobacterium</taxon>
    </lineage>
</organism>
<dbReference type="InterPro" id="IPR045396">
    <property type="entry name" value="DUF6517"/>
</dbReference>
<name>L9Y124_NATGS</name>
<dbReference type="Pfam" id="PF20127">
    <property type="entry name" value="DUF6517"/>
    <property type="match status" value="1"/>
</dbReference>
<comment type="caution">
    <text evidence="2">The sequence shown here is derived from an EMBL/GenBank/DDBJ whole genome shotgun (WGS) entry which is preliminary data.</text>
</comment>
<accession>L9Y124</accession>
<reference evidence="2 3" key="1">
    <citation type="journal article" date="2014" name="PLoS Genet.">
        <title>Phylogenetically driven sequencing of extremely halophilic archaea reveals strategies for static and dynamic osmo-response.</title>
        <authorList>
            <person name="Becker E.A."/>
            <person name="Seitzer P.M."/>
            <person name="Tritt A."/>
            <person name="Larsen D."/>
            <person name="Krusor M."/>
            <person name="Yao A.I."/>
            <person name="Wu D."/>
            <person name="Madern D."/>
            <person name="Eisen J.A."/>
            <person name="Darling A.E."/>
            <person name="Facciotti M.T."/>
        </authorList>
    </citation>
    <scope>NUCLEOTIDE SEQUENCE [LARGE SCALE GENOMIC DNA]</scope>
    <source>
        <strain evidence="2 3">SP2</strain>
    </source>
</reference>
<dbReference type="AlphaFoldDB" id="L9Y124"/>
<evidence type="ECO:0000313" key="2">
    <source>
        <dbReference type="EMBL" id="ELY67391.1"/>
    </source>
</evidence>
<dbReference type="PATRIC" id="fig|797304.7.peg.2247"/>
<protein>
    <submittedName>
        <fullName evidence="2">Uncharacterized protein</fullName>
    </submittedName>
</protein>
<evidence type="ECO:0000256" key="1">
    <source>
        <dbReference type="SAM" id="MobiDB-lite"/>
    </source>
</evidence>
<feature type="compositionally biased region" description="Basic and acidic residues" evidence="1">
    <location>
        <begin position="26"/>
        <end position="39"/>
    </location>
</feature>
<gene>
    <name evidence="2" type="ORF">C490_11086</name>
</gene>
<proteinExistence type="predicted"/>